<dbReference type="OrthoDB" id="21225at2759"/>
<comment type="caution">
    <text evidence="6">The sequence shown here is derived from an EMBL/GenBank/DDBJ whole genome shotgun (WGS) entry which is preliminary data.</text>
</comment>
<evidence type="ECO:0000313" key="6">
    <source>
        <dbReference type="EMBL" id="KAF7732845.1"/>
    </source>
</evidence>
<dbReference type="SMART" id="SM00448">
    <property type="entry name" value="REC"/>
    <property type="match status" value="1"/>
</dbReference>
<feature type="domain" description="Response regulatory" evidence="5">
    <location>
        <begin position="1037"/>
        <end position="1203"/>
    </location>
</feature>
<evidence type="ECO:0000259" key="5">
    <source>
        <dbReference type="PROSITE" id="PS50110"/>
    </source>
</evidence>
<feature type="region of interest" description="Disordered" evidence="4">
    <location>
        <begin position="1"/>
        <end position="70"/>
    </location>
</feature>
<dbReference type="SUPFAM" id="SSF52172">
    <property type="entry name" value="CheY-like"/>
    <property type="match status" value="1"/>
</dbReference>
<name>A0A8H7BZU3_9FUNG</name>
<feature type="compositionally biased region" description="Polar residues" evidence="4">
    <location>
        <begin position="1"/>
        <end position="16"/>
    </location>
</feature>
<organism evidence="6 7">
    <name type="scientific">Apophysomyces ossiformis</name>
    <dbReference type="NCBI Taxonomy" id="679940"/>
    <lineage>
        <taxon>Eukaryota</taxon>
        <taxon>Fungi</taxon>
        <taxon>Fungi incertae sedis</taxon>
        <taxon>Mucoromycota</taxon>
        <taxon>Mucoromycotina</taxon>
        <taxon>Mucoromycetes</taxon>
        <taxon>Mucorales</taxon>
        <taxon>Mucorineae</taxon>
        <taxon>Mucoraceae</taxon>
        <taxon>Apophysomyces</taxon>
    </lineage>
</organism>
<dbReference type="EMBL" id="JABAYA010000001">
    <property type="protein sequence ID" value="KAF7732845.1"/>
    <property type="molecule type" value="Genomic_DNA"/>
</dbReference>
<feature type="compositionally biased region" description="Polar residues" evidence="4">
    <location>
        <begin position="1292"/>
        <end position="1315"/>
    </location>
</feature>
<keyword evidence="2" id="KW-0902">Two-component regulatory system</keyword>
<feature type="compositionally biased region" description="Polar residues" evidence="4">
    <location>
        <begin position="617"/>
        <end position="638"/>
    </location>
</feature>
<feature type="compositionally biased region" description="Polar residues" evidence="4">
    <location>
        <begin position="910"/>
        <end position="920"/>
    </location>
</feature>
<feature type="region of interest" description="Disordered" evidence="4">
    <location>
        <begin position="1220"/>
        <end position="1240"/>
    </location>
</feature>
<keyword evidence="1 3" id="KW-0597">Phosphoprotein</keyword>
<feature type="region of interest" description="Disordered" evidence="4">
    <location>
        <begin position="599"/>
        <end position="654"/>
    </location>
</feature>
<proteinExistence type="predicted"/>
<dbReference type="Proteomes" id="UP000605846">
    <property type="component" value="Unassembled WGS sequence"/>
</dbReference>
<feature type="compositionally biased region" description="Polar residues" evidence="4">
    <location>
        <begin position="933"/>
        <end position="950"/>
    </location>
</feature>
<feature type="compositionally biased region" description="Polar residues" evidence="4">
    <location>
        <begin position="36"/>
        <end position="53"/>
    </location>
</feature>
<dbReference type="PANTHER" id="PTHR45339">
    <property type="entry name" value="HYBRID SIGNAL TRANSDUCTION HISTIDINE KINASE J"/>
    <property type="match status" value="1"/>
</dbReference>
<feature type="region of interest" description="Disordered" evidence="4">
    <location>
        <begin position="898"/>
        <end position="973"/>
    </location>
</feature>
<feature type="region of interest" description="Disordered" evidence="4">
    <location>
        <begin position="1129"/>
        <end position="1152"/>
    </location>
</feature>
<dbReference type="FunFam" id="3.40.50.2300:FF:000146">
    <property type="entry name" value="Putative two-component response regulator SSK1p"/>
    <property type="match status" value="1"/>
</dbReference>
<evidence type="ECO:0000256" key="1">
    <source>
        <dbReference type="ARBA" id="ARBA00022553"/>
    </source>
</evidence>
<feature type="modified residue" description="4-aspartylphosphate" evidence="3">
    <location>
        <position position="1086"/>
    </location>
</feature>
<dbReference type="PANTHER" id="PTHR45339:SF1">
    <property type="entry name" value="HYBRID SIGNAL TRANSDUCTION HISTIDINE KINASE J"/>
    <property type="match status" value="1"/>
</dbReference>
<gene>
    <name evidence="6" type="primary">SSK1_1</name>
    <name evidence="6" type="ORF">EC973_000121</name>
</gene>
<dbReference type="InterPro" id="IPR001789">
    <property type="entry name" value="Sig_transdc_resp-reg_receiver"/>
</dbReference>
<evidence type="ECO:0000256" key="2">
    <source>
        <dbReference type="ARBA" id="ARBA00023012"/>
    </source>
</evidence>
<feature type="compositionally biased region" description="Low complexity" evidence="4">
    <location>
        <begin position="603"/>
        <end position="616"/>
    </location>
</feature>
<keyword evidence="7" id="KW-1185">Reference proteome</keyword>
<reference evidence="6" key="1">
    <citation type="submission" date="2020-01" db="EMBL/GenBank/DDBJ databases">
        <title>Genome Sequencing of Three Apophysomyces-Like Fungal Strains Confirms a Novel Fungal Genus in the Mucoromycota with divergent Burkholderia-like Endosymbiotic Bacteria.</title>
        <authorList>
            <person name="Stajich J.E."/>
            <person name="Macias A.M."/>
            <person name="Carter-House D."/>
            <person name="Lovett B."/>
            <person name="Kasson L.R."/>
            <person name="Berry K."/>
            <person name="Grigoriev I."/>
            <person name="Chang Y."/>
            <person name="Spatafora J."/>
            <person name="Kasson M.T."/>
        </authorList>
    </citation>
    <scope>NUCLEOTIDE SEQUENCE</scope>
    <source>
        <strain evidence="6">NRRL A-21654</strain>
    </source>
</reference>
<evidence type="ECO:0000313" key="7">
    <source>
        <dbReference type="Proteomes" id="UP000605846"/>
    </source>
</evidence>
<evidence type="ECO:0000256" key="3">
    <source>
        <dbReference type="PROSITE-ProRule" id="PRU00169"/>
    </source>
</evidence>
<dbReference type="Gene3D" id="3.40.50.2300">
    <property type="match status" value="1"/>
</dbReference>
<sequence length="1315" mass="143364">MTDSLRQENLSTNNTMMRVDGSQEPAQSDLLEIPQDSAQNAAILSGTNSAQHESQPEKMYRSPSLSRLSSDDSIPRCLIQRPQLSHLRSAWASQDLRIGKIEGLSFSIPLPPIQLHGPDDDMNEDPVEHEVHRIVTAAVWACLLCAAAGTVLVLRSRVIDDKAWMQQSFQPLLIVWWSLMIVAWARRPESSQLYLSWAQHSALLMAAVTFTIPHLFDTQPATYWPLICLEMFSVCLFYLSCRIVRAIGKQKQYTQQRAMNEHSLLQKMVDSAIENYADRQVTFLTTVSREVQDAALMVITTLEQFSPANILANTHELLSACSIAVPIASISAINTTIKQVCHISSQLALLQKLTHENSSVVIAHSDVRQEFDVGELVQNVGDALAGMAAKIGVNIVIYHSDNGLHHTNVVGDEGAMRHGLLNLLRNILEGCTPGASIELGLNITPKDNAQKMGIALEIIHTTSPAIPEGLNAALLPNANLTAQLLQYIGGSLSVNDISKNRTRFEVKLEMQTGQNNDNQRLLLIRDPCLILHKHYTSVKFAHEPTLKELNKFIEALKGLKMVLHAPEHSVFAKHLTSCLASWNTDISHVPVSRLAEVPEDEAAASSDDATANSETSISVSSVGNRSVQESLVSGSSDLHTVPSRPASTPPVPSPAIEEEHLHAIPPAFILIDDDILTLERKLKEFRSQPPAPVNVLQNHQHIRRHKQHKSGGPHQNFFHQGTTAIIHFTSLMNYKRVRDSVQWFATSSMQPFSMPRVVVVPKPAGPRRFLTALHTAYNNAVVEPHFLPIATSPTSPLPPTVSMMSQRDTPVTPGGTPEPHRASPGDPPSTGRRRPMSGYYSPPATLPEGVVESGNYFFDPSRPNSVSAMSLSANAGAQGSPYEGSGARVAANRGILGPNRRRSHTELGGQAQQQPVNDYWSSGSGSGAYGQVSPGSSSLKIAHTASSGSSKHPDGSPGAGHPSGNPCTTPEKQPCTIAEEDELNHPAVPASVTCTATDGAEMMVKKPIMRTMSNFKLNKKKKKGKTPFAGVVSPPINVLIVEDNMINQAILSAWMKKHKIKFSVASNGQEAVEKWKGGHFHLVLMDIQLPVMDGIEATKTIRAIEKEQKIGVLPMSSSFLRQQAAAAADPNFTEDADPISPSDLPEEGDELPPSTFRSPVIIVALTASSLESDRHAALAAGCNDFLTKPVSLEWLEKKIIEWGCMQALIDFEGWRQWKQSSSAEPTSTVRKKENDPQAEEEKRRIIELSKAAQKSHKGVVLPGAMGVAKPRRFSTIDNKPNSPALRRGKLSKSGSDSNLLGTNQTKSIQEGKTVI</sequence>
<feature type="compositionally biased region" description="Basic and acidic residues" evidence="4">
    <location>
        <begin position="1230"/>
        <end position="1240"/>
    </location>
</feature>
<evidence type="ECO:0000256" key="4">
    <source>
        <dbReference type="SAM" id="MobiDB-lite"/>
    </source>
</evidence>
<accession>A0A8H7BZU3</accession>
<dbReference type="Pfam" id="PF00072">
    <property type="entry name" value="Response_reg"/>
    <property type="match status" value="1"/>
</dbReference>
<dbReference type="GO" id="GO:0000156">
    <property type="term" value="F:phosphorelay response regulator activity"/>
    <property type="evidence" value="ECO:0007669"/>
    <property type="project" value="UniProtKB-ARBA"/>
</dbReference>
<dbReference type="CDD" id="cd17546">
    <property type="entry name" value="REC_hyHK_CKI1_RcsC-like"/>
    <property type="match status" value="1"/>
</dbReference>
<feature type="region of interest" description="Disordered" evidence="4">
    <location>
        <begin position="1270"/>
        <end position="1315"/>
    </location>
</feature>
<protein>
    <submittedName>
        <fullName evidence="6">Ssk1 response regulator receiver</fullName>
    </submittedName>
</protein>
<feature type="region of interest" description="Disordered" evidence="4">
    <location>
        <begin position="793"/>
        <end position="845"/>
    </location>
</feature>
<dbReference type="InterPro" id="IPR011006">
    <property type="entry name" value="CheY-like_superfamily"/>
</dbReference>
<dbReference type="PROSITE" id="PS50110">
    <property type="entry name" value="RESPONSE_REGULATORY"/>
    <property type="match status" value="1"/>
</dbReference>